<proteinExistence type="predicted"/>
<dbReference type="Pfam" id="PF21703">
    <property type="entry name" value="Gp10A-like"/>
    <property type="match status" value="1"/>
</dbReference>
<accession>A0A1G4T6Y9</accession>
<dbReference type="InterPro" id="IPR049301">
    <property type="entry name" value="Capsid_Gp10A/Gp10B-like_dom"/>
</dbReference>
<gene>
    <name evidence="2" type="ORF">SAMN02927900_04760</name>
</gene>
<protein>
    <recommendedName>
        <fullName evidence="1">Capsid Gp10A/Gp10B-like domain-containing protein</fullName>
    </recommendedName>
</protein>
<dbReference type="Proteomes" id="UP000199542">
    <property type="component" value="Unassembled WGS sequence"/>
</dbReference>
<dbReference type="EMBL" id="FMTM01000008">
    <property type="protein sequence ID" value="SCW77061.1"/>
    <property type="molecule type" value="Genomic_DNA"/>
</dbReference>
<evidence type="ECO:0000313" key="2">
    <source>
        <dbReference type="EMBL" id="SCW77061.1"/>
    </source>
</evidence>
<reference evidence="2 3" key="1">
    <citation type="submission" date="2016-10" db="EMBL/GenBank/DDBJ databases">
        <authorList>
            <person name="de Groot N.N."/>
        </authorList>
    </citation>
    <scope>NUCLEOTIDE SEQUENCE [LARGE SCALE GENOMIC DNA]</scope>
    <source>
        <strain evidence="2 3">CGMCC 1.3401</strain>
    </source>
</reference>
<dbReference type="RefSeq" id="WP_092587233.1">
    <property type="nucleotide sequence ID" value="NZ_FMTM01000008.1"/>
</dbReference>
<evidence type="ECO:0000259" key="1">
    <source>
        <dbReference type="Pfam" id="PF21703"/>
    </source>
</evidence>
<dbReference type="AlphaFoldDB" id="A0A1G4T6Y9"/>
<name>A0A1G4T6Y9_9HYPH</name>
<organism evidence="2 3">
    <name type="scientific">Rhizobium mongolense subsp. loessense</name>
    <dbReference type="NCBI Taxonomy" id="158890"/>
    <lineage>
        <taxon>Bacteria</taxon>
        <taxon>Pseudomonadati</taxon>
        <taxon>Pseudomonadota</taxon>
        <taxon>Alphaproteobacteria</taxon>
        <taxon>Hyphomicrobiales</taxon>
        <taxon>Rhizobiaceae</taxon>
        <taxon>Rhizobium/Agrobacterium group</taxon>
        <taxon>Rhizobium</taxon>
    </lineage>
</organism>
<sequence>MANANVTRIGQINGSGDVDALFLMKFAGEVLTAFEETNVALEHTMTRTIDSGKSAQFPATGKVGGEYHVPGTEITGLNLKSAETIITIDDLLISHGFIANIDEAKTHYDLRSIYSTEMGRFLAKTMDKHLLQVGVLAARATNVVDGEPGGSVILTGEAGLPATPNFDTNGDHLAAALFIAAQKLDEKDVPEEERVAFVRPAQYYNLVKATNNLNKDWGGMGSYAEGNILKVAGIQIVKTNHLPKTDLSAATGVEAGSGLKYRGNFSNTSALVMHKSAVGTVKLLDMGMESAYDIRRQGHLMVAKYAVGHGILRPQAAVEVRNAAA</sequence>
<feature type="domain" description="Capsid Gp10A/Gp10B-like" evidence="1">
    <location>
        <begin position="57"/>
        <end position="320"/>
    </location>
</feature>
<evidence type="ECO:0000313" key="3">
    <source>
        <dbReference type="Proteomes" id="UP000199542"/>
    </source>
</evidence>